<dbReference type="PROSITE" id="PS50082">
    <property type="entry name" value="WD_REPEATS_2"/>
    <property type="match status" value="3"/>
</dbReference>
<proteinExistence type="predicted"/>
<dbReference type="SMART" id="SM00320">
    <property type="entry name" value="WD40"/>
    <property type="match status" value="11"/>
</dbReference>
<sequence>MKPKPKRSDSASMLVLEKIIGLTTKNASGLASSMYTGNCVYVAGCVAVVYDLDSNTQSYLMVPSRPPKPLSCVAISRGAATYVAAGESGSQPAVLVWDYSTQTLLAELKGHRFGIACIDFSPDGKHLVSVGYPHDGYLCLWDWVSQRVVTKLKVSASWSAISSVKFSSDGVYLLTAGRKHLKYWALGCSARVRANAGTVLQATEGKAPNLGCRKGDSFVSIAFAASSTSNSEWKDRTTDIGFVYALTDGGILCVLNSGFSLRRSVDLKVDKGFALSMSIKVVACCCSSGIVQLVAIDTLKLTGSLQYSELVKNNSPGMNISVPIPDAIACQFSTSEKLVVVYGDHSLYLWDVSDAPKVVHSCLLITHSACIWDVTNLPCKNMHNPALLCVARGFCREVSFATCSEDGTIRVWDFELPTDTKKDNTKSEAFVGNPPDICSNSEHNDQLQLVSSALFDAEVVESSLETKGIRSLAASLEGRYLAAGDCQGNIHVYNLNTYNYTCFQEAHASEILSLSFSSNGQKIGVATQEFKNLHLLASGGRDHVIHVYDVKRDCHPIGSFEDHSGAVTSVKFTHNGSKVLSSSVDRSVLLRVVEVTNDQLKILHDHSLQIVTHAPIYDMAIEPVSQSVVTVGQDKKMNVFDFGAGKFIKAFKQDPDCGEPIKISIDPSGGYVVCSYSNKSLGIYDIDTGKLITQSMGHSEVVTGVIFLPDHKHIISVGGDGCIFIWKMPALLMSKMTHSAVNQAVPLTSSTSEVMVMSEADNNQEMLANGKDHGETPLFKFSVSKLPKWAQNKLCRENIVKREDDTVLTEVTDNTPDFLRTSKYDTPFCAKSGVNDVSQSGTTASSTSDAGEVSHLDDQIPRIDVEGRWNTIHNVCLDLFDSPNLRDFKDFGSSVVAPIPLEVPGDQPPNGEYNRKIMDSGSYDQYQGEDIFSQHFCSLSTVQKVQRRGVSKRRSFSGHFVMRRDCLVGSRRHSEIRTSGGEIRRYPGEDAPKSSFGNLSTLFANESELSDICEKGDENSVRSMFVPSTLQSDLVAADGSLVEVRDGRTLEEIKVQDKIDQCKTALLSLDAAAEKTLQLFRDIEVLKRPGEVSNLVGAELYNIASNTIPLILSKVHRLSDICIQERLS</sequence>
<dbReference type="Gene3D" id="2.130.10.10">
    <property type="entry name" value="YVTN repeat-like/Quinoprotein amine dehydrogenase"/>
    <property type="match status" value="4"/>
</dbReference>
<dbReference type="InterPro" id="IPR015943">
    <property type="entry name" value="WD40/YVTN_repeat-like_dom_sf"/>
</dbReference>
<dbReference type="SUPFAM" id="SSF82171">
    <property type="entry name" value="DPP6 N-terminal domain-like"/>
    <property type="match status" value="1"/>
</dbReference>
<feature type="repeat" description="WD" evidence="1">
    <location>
        <begin position="560"/>
        <end position="590"/>
    </location>
</feature>
<evidence type="ECO:0000313" key="3">
    <source>
        <dbReference type="Proteomes" id="UP000825729"/>
    </source>
</evidence>
<evidence type="ECO:0000256" key="1">
    <source>
        <dbReference type="PROSITE-ProRule" id="PRU00221"/>
    </source>
</evidence>
<keyword evidence="1" id="KW-0853">WD repeat</keyword>
<dbReference type="InterPro" id="IPR036322">
    <property type="entry name" value="WD40_repeat_dom_sf"/>
</dbReference>
<dbReference type="SUPFAM" id="SSF50978">
    <property type="entry name" value="WD40 repeat-like"/>
    <property type="match status" value="1"/>
</dbReference>
<evidence type="ECO:0008006" key="4">
    <source>
        <dbReference type="Google" id="ProtNLM"/>
    </source>
</evidence>
<dbReference type="Proteomes" id="UP000825729">
    <property type="component" value="Unassembled WGS sequence"/>
</dbReference>
<feature type="repeat" description="WD" evidence="1">
    <location>
        <begin position="400"/>
        <end position="415"/>
    </location>
</feature>
<dbReference type="PANTHER" id="PTHR45589">
    <property type="entry name" value="WD REPEAT DOMAIN 62, ISOFORM G"/>
    <property type="match status" value="1"/>
</dbReference>
<dbReference type="PROSITE" id="PS50294">
    <property type="entry name" value="WD_REPEATS_REGION"/>
    <property type="match status" value="1"/>
</dbReference>
<name>A0AAV7F0G7_ARIFI</name>
<dbReference type="InterPro" id="IPR052779">
    <property type="entry name" value="WDR62"/>
</dbReference>
<keyword evidence="3" id="KW-1185">Reference proteome</keyword>
<dbReference type="PANTHER" id="PTHR45589:SF1">
    <property type="entry name" value="WD REPEAT DOMAIN 62, ISOFORM G"/>
    <property type="match status" value="1"/>
</dbReference>
<dbReference type="AlphaFoldDB" id="A0AAV7F0G7"/>
<comment type="caution">
    <text evidence="2">The sequence shown here is derived from an EMBL/GenBank/DDBJ whole genome shotgun (WGS) entry which is preliminary data.</text>
</comment>
<dbReference type="InterPro" id="IPR001680">
    <property type="entry name" value="WD40_rpt"/>
</dbReference>
<reference evidence="2 3" key="1">
    <citation type="submission" date="2021-07" db="EMBL/GenBank/DDBJ databases">
        <title>The Aristolochia fimbriata genome: insights into angiosperm evolution, floral development and chemical biosynthesis.</title>
        <authorList>
            <person name="Jiao Y."/>
        </authorList>
    </citation>
    <scope>NUCLEOTIDE SEQUENCE [LARGE SCALE GENOMIC DNA]</scope>
    <source>
        <strain evidence="2">IBCAS-2021</strain>
        <tissue evidence="2">Leaf</tissue>
    </source>
</reference>
<organism evidence="2 3">
    <name type="scientific">Aristolochia fimbriata</name>
    <name type="common">White veined hardy Dutchman's pipe vine</name>
    <dbReference type="NCBI Taxonomy" id="158543"/>
    <lineage>
        <taxon>Eukaryota</taxon>
        <taxon>Viridiplantae</taxon>
        <taxon>Streptophyta</taxon>
        <taxon>Embryophyta</taxon>
        <taxon>Tracheophyta</taxon>
        <taxon>Spermatophyta</taxon>
        <taxon>Magnoliopsida</taxon>
        <taxon>Magnoliidae</taxon>
        <taxon>Piperales</taxon>
        <taxon>Aristolochiaceae</taxon>
        <taxon>Aristolochia</taxon>
    </lineage>
</organism>
<dbReference type="EMBL" id="JAINDJ010000003">
    <property type="protein sequence ID" value="KAG9453880.1"/>
    <property type="molecule type" value="Genomic_DNA"/>
</dbReference>
<evidence type="ECO:0000313" key="2">
    <source>
        <dbReference type="EMBL" id="KAG9453880.1"/>
    </source>
</evidence>
<protein>
    <recommendedName>
        <fullName evidence="4">Mitogen-activated protein kinase-binding protein 1</fullName>
    </recommendedName>
</protein>
<accession>A0AAV7F0G7</accession>
<feature type="repeat" description="WD" evidence="1">
    <location>
        <begin position="695"/>
        <end position="728"/>
    </location>
</feature>
<dbReference type="Pfam" id="PF00400">
    <property type="entry name" value="WD40"/>
    <property type="match status" value="5"/>
</dbReference>
<gene>
    <name evidence="2" type="ORF">H6P81_006784</name>
</gene>